<accession>A0AA88AET8</accession>
<evidence type="ECO:0000313" key="2">
    <source>
        <dbReference type="Proteomes" id="UP001187192"/>
    </source>
</evidence>
<sequence length="152" mass="17431">MYLRVNIDKARGKRPLEEDVDVPTNIDLEESDVEDDELTSVIRRSNEEYNLLQKKKGVESSNEASERSLLAIVGRYGFPNEVQLRLPFGNEQADTVSEGWILNEKSLGVLVNAFFPLWGPFRKELRKLPPKVFLFEAKLLAQPNYCNLEGLY</sequence>
<protein>
    <submittedName>
        <fullName evidence="1">Uncharacterized protein</fullName>
    </submittedName>
</protein>
<evidence type="ECO:0000313" key="1">
    <source>
        <dbReference type="EMBL" id="GMN51812.1"/>
    </source>
</evidence>
<dbReference type="AlphaFoldDB" id="A0AA88AET8"/>
<dbReference type="EMBL" id="BTGU01000039">
    <property type="protein sequence ID" value="GMN51812.1"/>
    <property type="molecule type" value="Genomic_DNA"/>
</dbReference>
<reference evidence="1" key="1">
    <citation type="submission" date="2023-07" db="EMBL/GenBank/DDBJ databases">
        <title>draft genome sequence of fig (Ficus carica).</title>
        <authorList>
            <person name="Takahashi T."/>
            <person name="Nishimura K."/>
        </authorList>
    </citation>
    <scope>NUCLEOTIDE SEQUENCE</scope>
</reference>
<gene>
    <name evidence="1" type="ORF">TIFTF001_020960</name>
</gene>
<keyword evidence="2" id="KW-1185">Reference proteome</keyword>
<dbReference type="Proteomes" id="UP001187192">
    <property type="component" value="Unassembled WGS sequence"/>
</dbReference>
<comment type="caution">
    <text evidence="1">The sequence shown here is derived from an EMBL/GenBank/DDBJ whole genome shotgun (WGS) entry which is preliminary data.</text>
</comment>
<name>A0AA88AET8_FICCA</name>
<proteinExistence type="predicted"/>
<organism evidence="1 2">
    <name type="scientific">Ficus carica</name>
    <name type="common">Common fig</name>
    <dbReference type="NCBI Taxonomy" id="3494"/>
    <lineage>
        <taxon>Eukaryota</taxon>
        <taxon>Viridiplantae</taxon>
        <taxon>Streptophyta</taxon>
        <taxon>Embryophyta</taxon>
        <taxon>Tracheophyta</taxon>
        <taxon>Spermatophyta</taxon>
        <taxon>Magnoliopsida</taxon>
        <taxon>eudicotyledons</taxon>
        <taxon>Gunneridae</taxon>
        <taxon>Pentapetalae</taxon>
        <taxon>rosids</taxon>
        <taxon>fabids</taxon>
        <taxon>Rosales</taxon>
        <taxon>Moraceae</taxon>
        <taxon>Ficeae</taxon>
        <taxon>Ficus</taxon>
    </lineage>
</organism>